<reference evidence="3 4" key="1">
    <citation type="journal article" date="2006" name="Nature">
        <title>Global trends of whole-genome duplications revealed by the ciliate Paramecium tetraurelia.</title>
        <authorList>
            <consortium name="Genoscope"/>
            <person name="Aury J.-M."/>
            <person name="Jaillon O."/>
            <person name="Duret L."/>
            <person name="Noel B."/>
            <person name="Jubin C."/>
            <person name="Porcel B.M."/>
            <person name="Segurens B."/>
            <person name="Daubin V."/>
            <person name="Anthouard V."/>
            <person name="Aiach N."/>
            <person name="Arnaiz O."/>
            <person name="Billaut A."/>
            <person name="Beisson J."/>
            <person name="Blanc I."/>
            <person name="Bouhouche K."/>
            <person name="Camara F."/>
            <person name="Duharcourt S."/>
            <person name="Guigo R."/>
            <person name="Gogendeau D."/>
            <person name="Katinka M."/>
            <person name="Keller A.-M."/>
            <person name="Kissmehl R."/>
            <person name="Klotz C."/>
            <person name="Koll F."/>
            <person name="Le Moue A."/>
            <person name="Lepere C."/>
            <person name="Malinsky S."/>
            <person name="Nowacki M."/>
            <person name="Nowak J.K."/>
            <person name="Plattner H."/>
            <person name="Poulain J."/>
            <person name="Ruiz F."/>
            <person name="Serrano V."/>
            <person name="Zagulski M."/>
            <person name="Dessen P."/>
            <person name="Betermier M."/>
            <person name="Weissenbach J."/>
            <person name="Scarpelli C."/>
            <person name="Schachter V."/>
            <person name="Sperling L."/>
            <person name="Meyer E."/>
            <person name="Cohen J."/>
            <person name="Wincker P."/>
        </authorList>
    </citation>
    <scope>NUCLEOTIDE SEQUENCE [LARGE SCALE GENOMIC DNA]</scope>
    <source>
        <strain evidence="3 4">Stock d4-2</strain>
    </source>
</reference>
<dbReference type="InterPro" id="IPR051682">
    <property type="entry name" value="Mito_Persulfide_Diox"/>
</dbReference>
<feature type="domain" description="Rhodanese" evidence="2">
    <location>
        <begin position="389"/>
        <end position="479"/>
    </location>
</feature>
<dbReference type="AlphaFoldDB" id="A0DEH6"/>
<proteinExistence type="predicted"/>
<dbReference type="HOGENOM" id="CLU_030571_7_1_1"/>
<organism evidence="3 4">
    <name type="scientific">Paramecium tetraurelia</name>
    <dbReference type="NCBI Taxonomy" id="5888"/>
    <lineage>
        <taxon>Eukaryota</taxon>
        <taxon>Sar</taxon>
        <taxon>Alveolata</taxon>
        <taxon>Ciliophora</taxon>
        <taxon>Intramacronucleata</taxon>
        <taxon>Oligohymenophorea</taxon>
        <taxon>Peniculida</taxon>
        <taxon>Parameciidae</taxon>
        <taxon>Paramecium</taxon>
    </lineage>
</organism>
<dbReference type="InterPro" id="IPR036873">
    <property type="entry name" value="Rhodanese-like_dom_sf"/>
</dbReference>
<dbReference type="InterPro" id="IPR044528">
    <property type="entry name" value="POD-like_MBL-fold"/>
</dbReference>
<dbReference type="PANTHER" id="PTHR43084:SF1">
    <property type="entry name" value="PERSULFIDE DIOXYGENASE ETHE1, MITOCHONDRIAL"/>
    <property type="match status" value="1"/>
</dbReference>
<dbReference type="GO" id="GO:0050313">
    <property type="term" value="F:sulfur dioxygenase activity"/>
    <property type="evidence" value="ECO:0000318"/>
    <property type="project" value="GO_Central"/>
</dbReference>
<keyword evidence="1" id="KW-0479">Metal-binding</keyword>
<dbReference type="GO" id="GO:0006749">
    <property type="term" value="P:glutathione metabolic process"/>
    <property type="evidence" value="ECO:0000318"/>
    <property type="project" value="GO_Central"/>
</dbReference>
<name>A0DEH6_PARTE</name>
<dbReference type="EMBL" id="CT868407">
    <property type="protein sequence ID" value="CAK81443.1"/>
    <property type="molecule type" value="Genomic_DNA"/>
</dbReference>
<dbReference type="InterPro" id="IPR001279">
    <property type="entry name" value="Metallo-B-lactamas"/>
</dbReference>
<dbReference type="InterPro" id="IPR036866">
    <property type="entry name" value="RibonucZ/Hydroxyglut_hydro"/>
</dbReference>
<dbReference type="Pfam" id="PF00581">
    <property type="entry name" value="Rhodanese"/>
    <property type="match status" value="1"/>
</dbReference>
<dbReference type="FunFam" id="3.40.250.10:FF:000122">
    <property type="entry name" value="Uncharacterized protein"/>
    <property type="match status" value="1"/>
</dbReference>
<dbReference type="OrthoDB" id="449487at2759"/>
<dbReference type="InterPro" id="IPR001763">
    <property type="entry name" value="Rhodanese-like_dom"/>
</dbReference>
<dbReference type="Gene3D" id="3.40.250.10">
    <property type="entry name" value="Rhodanese-like domain"/>
    <property type="match status" value="2"/>
</dbReference>
<dbReference type="GeneID" id="5034625"/>
<dbReference type="InParanoid" id="A0DEH6"/>
<dbReference type="RefSeq" id="XP_001448840.1">
    <property type="nucleotide sequence ID" value="XM_001448803.2"/>
</dbReference>
<dbReference type="GO" id="GO:0046872">
    <property type="term" value="F:metal ion binding"/>
    <property type="evidence" value="ECO:0007669"/>
    <property type="project" value="UniProtKB-KW"/>
</dbReference>
<sequence>MKAAQQLCENRPGEKVENQDYFIQQYYIECLSTFSYYIESKGEACVIDPLRDIEQYVQLAKERNANIRWVLETHFHADFVSGHRELAAITGATIVYGPSAVANFPIKQAEDGELLPLGSVQIRVDHTPGHTMESSCFVLVNQGKDHSVYTGDTLFLGEVGRPDLAVNNEELTVEMLTSYLYDSLRNKVMKLNDDVIVFPGHGAGSSCGKAIGTGKSCTIGIQKQKNYALQPMQKEEFIKKILEGMPKPPQYFFHDAKLNKCGPNDITALLNEVLKPLEFEQFMEFVKSGATILDTRPNVTEGIVDGAINISFKSGLVNFAGNIIKPETKLVIMANQDDVQDTILRLLRIGYDNILGYLQGGFEVYKANGGPLATVKIVSLVEFCDVKADQENHVFLDVRGPGEHKEMGFVKGAIRVPLPEVEANLDKIPKDRFVHVYCKTGGRAKMGMSLLVKNGYKNVVIAQEGGFILIKEKQLMEIEYI</sequence>
<evidence type="ECO:0000313" key="3">
    <source>
        <dbReference type="EMBL" id="CAK81443.1"/>
    </source>
</evidence>
<dbReference type="SUPFAM" id="SSF52821">
    <property type="entry name" value="Rhodanese/Cell cycle control phosphatase"/>
    <property type="match status" value="2"/>
</dbReference>
<dbReference type="Proteomes" id="UP000000600">
    <property type="component" value="Unassembled WGS sequence"/>
</dbReference>
<dbReference type="eggNOG" id="KOG0814">
    <property type="taxonomic scope" value="Eukaryota"/>
</dbReference>
<dbReference type="STRING" id="5888.A0DEH6"/>
<dbReference type="KEGG" id="ptm:GSPATT00016269001"/>
<protein>
    <recommendedName>
        <fullName evidence="2">Rhodanese domain-containing protein</fullName>
    </recommendedName>
</protein>
<dbReference type="GO" id="GO:0070813">
    <property type="term" value="P:hydrogen sulfide metabolic process"/>
    <property type="evidence" value="ECO:0000318"/>
    <property type="project" value="GO_Central"/>
</dbReference>
<evidence type="ECO:0000313" key="4">
    <source>
        <dbReference type="Proteomes" id="UP000000600"/>
    </source>
</evidence>
<dbReference type="CDD" id="cd00158">
    <property type="entry name" value="RHOD"/>
    <property type="match status" value="1"/>
</dbReference>
<keyword evidence="4" id="KW-1185">Reference proteome</keyword>
<dbReference type="CDD" id="cd07724">
    <property type="entry name" value="POD-like_MBL-fold"/>
    <property type="match status" value="1"/>
</dbReference>
<dbReference type="Pfam" id="PF00753">
    <property type="entry name" value="Lactamase_B"/>
    <property type="match status" value="1"/>
</dbReference>
<dbReference type="FunFam" id="3.60.15.10:FF:000030">
    <property type="entry name" value="Metallo-beta-lactamase family protein"/>
    <property type="match status" value="1"/>
</dbReference>
<dbReference type="OMA" id="FVHVYCK"/>
<dbReference type="PANTHER" id="PTHR43084">
    <property type="entry name" value="PERSULFIDE DIOXYGENASE ETHE1"/>
    <property type="match status" value="1"/>
</dbReference>
<dbReference type="Gene3D" id="3.60.15.10">
    <property type="entry name" value="Ribonuclease Z/Hydroxyacylglutathione hydrolase-like"/>
    <property type="match status" value="1"/>
</dbReference>
<dbReference type="SUPFAM" id="SSF56281">
    <property type="entry name" value="Metallo-hydrolase/oxidoreductase"/>
    <property type="match status" value="1"/>
</dbReference>
<gene>
    <name evidence="3" type="ORF">GSPATT00016269001</name>
</gene>
<dbReference type="PROSITE" id="PS50206">
    <property type="entry name" value="RHODANESE_3"/>
    <property type="match status" value="1"/>
</dbReference>
<dbReference type="SMART" id="SM00849">
    <property type="entry name" value="Lactamase_B"/>
    <property type="match status" value="1"/>
</dbReference>
<evidence type="ECO:0000256" key="1">
    <source>
        <dbReference type="ARBA" id="ARBA00022723"/>
    </source>
</evidence>
<accession>A0DEH6</accession>
<dbReference type="SMART" id="SM00450">
    <property type="entry name" value="RHOD"/>
    <property type="match status" value="2"/>
</dbReference>
<evidence type="ECO:0000259" key="2">
    <source>
        <dbReference type="PROSITE" id="PS50206"/>
    </source>
</evidence>